<evidence type="ECO:0000313" key="4">
    <source>
        <dbReference type="EMBL" id="KAK8722583.1"/>
    </source>
</evidence>
<evidence type="ECO:0000256" key="1">
    <source>
        <dbReference type="ARBA" id="ARBA00022737"/>
    </source>
</evidence>
<feature type="repeat" description="ANK" evidence="3">
    <location>
        <begin position="99"/>
        <end position="131"/>
    </location>
</feature>
<keyword evidence="1" id="KW-0677">Repeat</keyword>
<gene>
    <name evidence="4" type="ORF">OTU49_012289</name>
</gene>
<evidence type="ECO:0000256" key="3">
    <source>
        <dbReference type="PROSITE-ProRule" id="PRU00023"/>
    </source>
</evidence>
<proteinExistence type="predicted"/>
<dbReference type="Proteomes" id="UP001445076">
    <property type="component" value="Unassembled WGS sequence"/>
</dbReference>
<dbReference type="PROSITE" id="PS50297">
    <property type="entry name" value="ANK_REP_REGION"/>
    <property type="match status" value="1"/>
</dbReference>
<evidence type="ECO:0000313" key="5">
    <source>
        <dbReference type="Proteomes" id="UP001445076"/>
    </source>
</evidence>
<keyword evidence="2 3" id="KW-0040">ANK repeat</keyword>
<organism evidence="4 5">
    <name type="scientific">Cherax quadricarinatus</name>
    <name type="common">Australian red claw crayfish</name>
    <dbReference type="NCBI Taxonomy" id="27406"/>
    <lineage>
        <taxon>Eukaryota</taxon>
        <taxon>Metazoa</taxon>
        <taxon>Ecdysozoa</taxon>
        <taxon>Arthropoda</taxon>
        <taxon>Crustacea</taxon>
        <taxon>Multicrustacea</taxon>
        <taxon>Malacostraca</taxon>
        <taxon>Eumalacostraca</taxon>
        <taxon>Eucarida</taxon>
        <taxon>Decapoda</taxon>
        <taxon>Pleocyemata</taxon>
        <taxon>Astacidea</taxon>
        <taxon>Parastacoidea</taxon>
        <taxon>Parastacidae</taxon>
        <taxon>Cherax</taxon>
    </lineage>
</organism>
<dbReference type="PANTHER" id="PTHR24201">
    <property type="entry name" value="ANK_REP_REGION DOMAIN-CONTAINING PROTEIN"/>
    <property type="match status" value="1"/>
</dbReference>
<accession>A0AAW0VZI5</accession>
<reference evidence="4 5" key="1">
    <citation type="journal article" date="2024" name="BMC Genomics">
        <title>Genome assembly of redclaw crayfish (Cherax quadricarinatus) provides insights into its immune adaptation and hypoxia tolerance.</title>
        <authorList>
            <person name="Liu Z."/>
            <person name="Zheng J."/>
            <person name="Li H."/>
            <person name="Fang K."/>
            <person name="Wang S."/>
            <person name="He J."/>
            <person name="Zhou D."/>
            <person name="Weng S."/>
            <person name="Chi M."/>
            <person name="Gu Z."/>
            <person name="He J."/>
            <person name="Li F."/>
            <person name="Wang M."/>
        </authorList>
    </citation>
    <scope>NUCLEOTIDE SEQUENCE [LARGE SCALE GENOMIC DNA]</scope>
    <source>
        <strain evidence="4">ZL_2023a</strain>
    </source>
</reference>
<dbReference type="Gene3D" id="1.25.40.20">
    <property type="entry name" value="Ankyrin repeat-containing domain"/>
    <property type="match status" value="2"/>
</dbReference>
<dbReference type="PANTHER" id="PTHR24201:SF16">
    <property type="entry name" value="ANKYRIN-1-LIKE-RELATED"/>
    <property type="match status" value="1"/>
</dbReference>
<dbReference type="Pfam" id="PF12796">
    <property type="entry name" value="Ank_2"/>
    <property type="match status" value="1"/>
</dbReference>
<dbReference type="InterPro" id="IPR036770">
    <property type="entry name" value="Ankyrin_rpt-contain_sf"/>
</dbReference>
<dbReference type="InterPro" id="IPR002110">
    <property type="entry name" value="Ankyrin_rpt"/>
</dbReference>
<keyword evidence="5" id="KW-1185">Reference proteome</keyword>
<dbReference type="EMBL" id="JARKIK010000095">
    <property type="protein sequence ID" value="KAK8722583.1"/>
    <property type="molecule type" value="Genomic_DNA"/>
</dbReference>
<feature type="non-terminal residue" evidence="4">
    <location>
        <position position="147"/>
    </location>
</feature>
<dbReference type="AlphaFoldDB" id="A0AAW0VZI5"/>
<dbReference type="PROSITE" id="PS50088">
    <property type="entry name" value="ANK_REPEAT"/>
    <property type="match status" value="1"/>
</dbReference>
<name>A0AAW0VZI5_CHEQU</name>
<dbReference type="SMART" id="SM00248">
    <property type="entry name" value="ANK"/>
    <property type="match status" value="2"/>
</dbReference>
<protein>
    <submittedName>
        <fullName evidence="4">Uncharacterized protein</fullName>
    </submittedName>
</protein>
<dbReference type="SUPFAM" id="SSF48403">
    <property type="entry name" value="Ankyrin repeat"/>
    <property type="match status" value="1"/>
</dbReference>
<evidence type="ECO:0000256" key="2">
    <source>
        <dbReference type="ARBA" id="ARBA00023043"/>
    </source>
</evidence>
<dbReference type="InterPro" id="IPR050776">
    <property type="entry name" value="Ank_Repeat/CDKN_Inhibitor"/>
</dbReference>
<comment type="caution">
    <text evidence="4">The sequence shown here is derived from an EMBL/GenBank/DDBJ whole genome shotgun (WGS) entry which is preliminary data.</text>
</comment>
<dbReference type="GO" id="GO:0005634">
    <property type="term" value="C:nucleus"/>
    <property type="evidence" value="ECO:0007669"/>
    <property type="project" value="TreeGrafter"/>
</dbReference>
<sequence length="147" mass="15937">MEYGVQHGDEAMVLDALARGADVTITTKMVNEQSGCLLCLAGKVGHAQLVPHLLAAGLNVNGSGESLLRPIYVAARHGHDQVLRELLKAQPNLEDKKYRGMTALHIAAEAGHDDCVKMLLDAGADPNSQSDDEYGWRPLHYAARFNH</sequence>